<dbReference type="EMBL" id="JAXCLA010000001">
    <property type="protein sequence ID" value="MDY0743520.1"/>
    <property type="molecule type" value="Genomic_DNA"/>
</dbReference>
<proteinExistence type="predicted"/>
<keyword evidence="1" id="KW-0812">Transmembrane</keyword>
<dbReference type="Proteomes" id="UP001285263">
    <property type="component" value="Unassembled WGS sequence"/>
</dbReference>
<keyword evidence="3" id="KW-1185">Reference proteome</keyword>
<dbReference type="InterPro" id="IPR005325">
    <property type="entry name" value="DUF308_memb"/>
</dbReference>
<feature type="transmembrane region" description="Helical" evidence="1">
    <location>
        <begin position="139"/>
        <end position="160"/>
    </location>
</feature>
<dbReference type="Pfam" id="PF03729">
    <property type="entry name" value="DUF308"/>
    <property type="match status" value="1"/>
</dbReference>
<feature type="transmembrane region" description="Helical" evidence="1">
    <location>
        <begin position="50"/>
        <end position="71"/>
    </location>
</feature>
<feature type="transmembrane region" description="Helical" evidence="1">
    <location>
        <begin position="109"/>
        <end position="127"/>
    </location>
</feature>
<evidence type="ECO:0000313" key="3">
    <source>
        <dbReference type="Proteomes" id="UP001285263"/>
    </source>
</evidence>
<accession>A0ABU5DCP4</accession>
<protein>
    <recommendedName>
        <fullName evidence="4">DUF308 domain-containing protein</fullName>
    </recommendedName>
</protein>
<dbReference type="RefSeq" id="WP_320421414.1">
    <property type="nucleotide sequence ID" value="NZ_JAXCLA010000001.1"/>
</dbReference>
<feature type="transmembrane region" description="Helical" evidence="1">
    <location>
        <begin position="83"/>
        <end position="103"/>
    </location>
</feature>
<evidence type="ECO:0000313" key="2">
    <source>
        <dbReference type="EMBL" id="MDY0743520.1"/>
    </source>
</evidence>
<comment type="caution">
    <text evidence="2">The sequence shown here is derived from an EMBL/GenBank/DDBJ whole genome shotgun (WGS) entry which is preliminary data.</text>
</comment>
<organism evidence="2 3">
    <name type="scientific">Roseateles agri</name>
    <dbReference type="NCBI Taxonomy" id="3098619"/>
    <lineage>
        <taxon>Bacteria</taxon>
        <taxon>Pseudomonadati</taxon>
        <taxon>Pseudomonadota</taxon>
        <taxon>Betaproteobacteria</taxon>
        <taxon>Burkholderiales</taxon>
        <taxon>Sphaerotilaceae</taxon>
        <taxon>Roseateles</taxon>
    </lineage>
</organism>
<keyword evidence="1" id="KW-0472">Membrane</keyword>
<evidence type="ECO:0008006" key="4">
    <source>
        <dbReference type="Google" id="ProtNLM"/>
    </source>
</evidence>
<reference evidence="2 3" key="1">
    <citation type="submission" date="2023-11" db="EMBL/GenBank/DDBJ databases">
        <title>Paucibacter sp. nov., isolated from fresh soil in Korea.</title>
        <authorList>
            <person name="Le N.T.T."/>
        </authorList>
    </citation>
    <scope>NUCLEOTIDE SEQUENCE [LARGE SCALE GENOMIC DNA]</scope>
    <source>
        <strain evidence="2 3">R3-3</strain>
    </source>
</reference>
<sequence length="202" mass="21379">MIRTNPSIYAISTPSSPANRTSLSKLYLCRGLLALLWAAAFAPVHASLGAAATALLVIYPLIDAISSLVDYRALQRDAERRITAFNATLSTLAAIATGSVAAYGPAAVLAVFGAWAAIAGAAQFALGIRRRGEEFGRQWPMLVSGGLSFLVGITYCIQATGPMPSLAVLSVYATGGGGFFVIQAGLLAWRSRRQRRSRYLVR</sequence>
<keyword evidence="1" id="KW-1133">Transmembrane helix</keyword>
<gene>
    <name evidence="2" type="ORF">SNE35_03345</name>
</gene>
<evidence type="ECO:0000256" key="1">
    <source>
        <dbReference type="SAM" id="Phobius"/>
    </source>
</evidence>
<name>A0ABU5DCP4_9BURK</name>
<feature type="transmembrane region" description="Helical" evidence="1">
    <location>
        <begin position="166"/>
        <end position="189"/>
    </location>
</feature>
<feature type="transmembrane region" description="Helical" evidence="1">
    <location>
        <begin position="27"/>
        <end position="44"/>
    </location>
</feature>